<name>X6NIE9_RETFI</name>
<dbReference type="Proteomes" id="UP000023152">
    <property type="component" value="Unassembled WGS sequence"/>
</dbReference>
<sequence length="261" mass="30345">MLMSDDIHTFAVLNNEHLKKKKLFNYFRRNGVFYKHLFCVTDQNCRCSVKKFYVQLRNVVVWTFQRGKRQPQKKNNRAFSMSQNLAPLQVQQTEREPSVDEAPPLDQETRLPMVRSVGVKVKLMGETNRAIQIEMPTGTKLRELKSRIVIMYPNVVITRVLFGGRLLTDEEAVLGSIFFFFFAKPSAEGGGGRKKGSFFLDCAFKYCTIQMLTKELGENDPKPNIHLLREELELKKLVPFFLLIYNCIGLHIKKKKKIRFC</sequence>
<protein>
    <recommendedName>
        <fullName evidence="3">Ubiquitin-like domain-containing protein</fullName>
    </recommendedName>
</protein>
<evidence type="ECO:0000313" key="1">
    <source>
        <dbReference type="EMBL" id="ETO25683.1"/>
    </source>
</evidence>
<dbReference type="EMBL" id="ASPP01008345">
    <property type="protein sequence ID" value="ETO25683.1"/>
    <property type="molecule type" value="Genomic_DNA"/>
</dbReference>
<organism evidence="1 2">
    <name type="scientific">Reticulomyxa filosa</name>
    <dbReference type="NCBI Taxonomy" id="46433"/>
    <lineage>
        <taxon>Eukaryota</taxon>
        <taxon>Sar</taxon>
        <taxon>Rhizaria</taxon>
        <taxon>Retaria</taxon>
        <taxon>Foraminifera</taxon>
        <taxon>Monothalamids</taxon>
        <taxon>Reticulomyxidae</taxon>
        <taxon>Reticulomyxa</taxon>
    </lineage>
</organism>
<proteinExistence type="predicted"/>
<comment type="caution">
    <text evidence="1">The sequence shown here is derived from an EMBL/GenBank/DDBJ whole genome shotgun (WGS) entry which is preliminary data.</text>
</comment>
<reference evidence="1 2" key="1">
    <citation type="journal article" date="2013" name="Curr. Biol.">
        <title>The Genome of the Foraminiferan Reticulomyxa filosa.</title>
        <authorList>
            <person name="Glockner G."/>
            <person name="Hulsmann N."/>
            <person name="Schleicher M."/>
            <person name="Noegel A.A."/>
            <person name="Eichinger L."/>
            <person name="Gallinger C."/>
            <person name="Pawlowski J."/>
            <person name="Sierra R."/>
            <person name="Euteneuer U."/>
            <person name="Pillet L."/>
            <person name="Moustafa A."/>
            <person name="Platzer M."/>
            <person name="Groth M."/>
            <person name="Szafranski K."/>
            <person name="Schliwa M."/>
        </authorList>
    </citation>
    <scope>NUCLEOTIDE SEQUENCE [LARGE SCALE GENOMIC DNA]</scope>
</reference>
<keyword evidence="2" id="KW-1185">Reference proteome</keyword>
<dbReference type="AlphaFoldDB" id="X6NIE9"/>
<evidence type="ECO:0000313" key="2">
    <source>
        <dbReference type="Proteomes" id="UP000023152"/>
    </source>
</evidence>
<accession>X6NIE9</accession>
<gene>
    <name evidence="1" type="ORF">RFI_11453</name>
</gene>
<evidence type="ECO:0008006" key="3">
    <source>
        <dbReference type="Google" id="ProtNLM"/>
    </source>
</evidence>